<evidence type="ECO:0000313" key="6">
    <source>
        <dbReference type="EMBL" id="MBT0772920.1"/>
    </source>
</evidence>
<proteinExistence type="predicted"/>
<dbReference type="SUPFAM" id="SSF50022">
    <property type="entry name" value="ISP domain"/>
    <property type="match status" value="1"/>
</dbReference>
<dbReference type="InterPro" id="IPR017941">
    <property type="entry name" value="Rieske_2Fe-2S"/>
</dbReference>
<keyword evidence="7" id="KW-1185">Reference proteome</keyword>
<keyword evidence="1" id="KW-0001">2Fe-2S</keyword>
<protein>
    <submittedName>
        <fullName evidence="6">Rieske 2Fe-2S domain-containing protein</fullName>
    </submittedName>
</protein>
<evidence type="ECO:0000256" key="4">
    <source>
        <dbReference type="ARBA" id="ARBA00023014"/>
    </source>
</evidence>
<name>A0ABS5TP84_9ACTN</name>
<dbReference type="PROSITE" id="PS51296">
    <property type="entry name" value="RIESKE"/>
    <property type="match status" value="1"/>
</dbReference>
<dbReference type="RefSeq" id="WP_214159459.1">
    <property type="nucleotide sequence ID" value="NZ_JAHBAY010000014.1"/>
</dbReference>
<dbReference type="Pfam" id="PF00355">
    <property type="entry name" value="Rieske"/>
    <property type="match status" value="1"/>
</dbReference>
<feature type="domain" description="Rieske" evidence="5">
    <location>
        <begin position="1"/>
        <end position="85"/>
    </location>
</feature>
<evidence type="ECO:0000256" key="2">
    <source>
        <dbReference type="ARBA" id="ARBA00022723"/>
    </source>
</evidence>
<dbReference type="Gene3D" id="2.102.10.10">
    <property type="entry name" value="Rieske [2Fe-2S] iron-sulphur domain"/>
    <property type="match status" value="1"/>
</dbReference>
<organism evidence="6 7">
    <name type="scientific">Kineosporia corallincola</name>
    <dbReference type="NCBI Taxonomy" id="2835133"/>
    <lineage>
        <taxon>Bacteria</taxon>
        <taxon>Bacillati</taxon>
        <taxon>Actinomycetota</taxon>
        <taxon>Actinomycetes</taxon>
        <taxon>Kineosporiales</taxon>
        <taxon>Kineosporiaceae</taxon>
        <taxon>Kineosporia</taxon>
    </lineage>
</organism>
<keyword evidence="3" id="KW-0408">Iron</keyword>
<accession>A0ABS5TP84</accession>
<keyword evidence="2" id="KW-0479">Metal-binding</keyword>
<evidence type="ECO:0000313" key="7">
    <source>
        <dbReference type="Proteomes" id="UP001197247"/>
    </source>
</evidence>
<evidence type="ECO:0000259" key="5">
    <source>
        <dbReference type="PROSITE" id="PS51296"/>
    </source>
</evidence>
<reference evidence="6 7" key="1">
    <citation type="submission" date="2021-05" db="EMBL/GenBank/DDBJ databases">
        <title>Kineosporia and Streptomyces sp. nov. two new marine actinobacteria isolated from Coral.</title>
        <authorList>
            <person name="Buangrab K."/>
            <person name="Sutthacheep M."/>
            <person name="Yeemin T."/>
            <person name="Harunari E."/>
            <person name="Igarashi Y."/>
            <person name="Kanchanasin P."/>
            <person name="Tanasupawat S."/>
            <person name="Phongsopitanun W."/>
        </authorList>
    </citation>
    <scope>NUCLEOTIDE SEQUENCE [LARGE SCALE GENOMIC DNA]</scope>
    <source>
        <strain evidence="6 7">J2-2</strain>
    </source>
</reference>
<gene>
    <name evidence="6" type="ORF">KIH74_28515</name>
</gene>
<dbReference type="EMBL" id="JAHBAY010000014">
    <property type="protein sequence ID" value="MBT0772920.1"/>
    <property type="molecule type" value="Genomic_DNA"/>
</dbReference>
<dbReference type="Proteomes" id="UP001197247">
    <property type="component" value="Unassembled WGS sequence"/>
</dbReference>
<keyword evidence="4" id="KW-0411">Iron-sulfur</keyword>
<dbReference type="InterPro" id="IPR036922">
    <property type="entry name" value="Rieske_2Fe-2S_sf"/>
</dbReference>
<comment type="caution">
    <text evidence="6">The sequence shown here is derived from an EMBL/GenBank/DDBJ whole genome shotgun (WGS) entry which is preliminary data.</text>
</comment>
<evidence type="ECO:0000256" key="1">
    <source>
        <dbReference type="ARBA" id="ARBA00022714"/>
    </source>
</evidence>
<sequence>MTRLRLDGLNSFTSDTQEFVVRAGPTGTVIMPRVCHHRGGPLNLGEFDGNAVVCPWHRTRTRCPRPGSRRAPFVFVRSGREVTLVGSPAVERIYRTTVLEK</sequence>
<evidence type="ECO:0000256" key="3">
    <source>
        <dbReference type="ARBA" id="ARBA00023004"/>
    </source>
</evidence>